<keyword evidence="1" id="KW-0812">Transmembrane</keyword>
<evidence type="ECO:0000313" key="2">
    <source>
        <dbReference type="EMBL" id="CAI9615336.1"/>
    </source>
</evidence>
<reference evidence="2" key="1">
    <citation type="submission" date="2023-05" db="EMBL/GenBank/DDBJ databases">
        <authorList>
            <person name="Stuckert A."/>
        </authorList>
    </citation>
    <scope>NUCLEOTIDE SEQUENCE</scope>
</reference>
<organism evidence="2 3">
    <name type="scientific">Staurois parvus</name>
    <dbReference type="NCBI Taxonomy" id="386267"/>
    <lineage>
        <taxon>Eukaryota</taxon>
        <taxon>Metazoa</taxon>
        <taxon>Chordata</taxon>
        <taxon>Craniata</taxon>
        <taxon>Vertebrata</taxon>
        <taxon>Euteleostomi</taxon>
        <taxon>Amphibia</taxon>
        <taxon>Batrachia</taxon>
        <taxon>Anura</taxon>
        <taxon>Neobatrachia</taxon>
        <taxon>Ranoidea</taxon>
        <taxon>Ranidae</taxon>
        <taxon>Staurois</taxon>
    </lineage>
</organism>
<proteinExistence type="predicted"/>
<keyword evidence="1" id="KW-0472">Membrane</keyword>
<sequence length="62" mass="6872">MGTGGWHWWAGTGGWHFWAQVVTLLMISADPRSENCRFSAVLSSRSDRAAVIGLLPRHMISC</sequence>
<keyword evidence="3" id="KW-1185">Reference proteome</keyword>
<accession>A0ABN9H3T0</accession>
<evidence type="ECO:0000313" key="3">
    <source>
        <dbReference type="Proteomes" id="UP001162483"/>
    </source>
</evidence>
<dbReference type="EMBL" id="CATNWA010019850">
    <property type="protein sequence ID" value="CAI9615336.1"/>
    <property type="molecule type" value="Genomic_DNA"/>
</dbReference>
<dbReference type="Proteomes" id="UP001162483">
    <property type="component" value="Unassembled WGS sequence"/>
</dbReference>
<evidence type="ECO:0008006" key="4">
    <source>
        <dbReference type="Google" id="ProtNLM"/>
    </source>
</evidence>
<comment type="caution">
    <text evidence="2">The sequence shown here is derived from an EMBL/GenBank/DDBJ whole genome shotgun (WGS) entry which is preliminary data.</text>
</comment>
<feature type="non-terminal residue" evidence="2">
    <location>
        <position position="62"/>
    </location>
</feature>
<protein>
    <recommendedName>
        <fullName evidence="4">Secreted protein</fullName>
    </recommendedName>
</protein>
<name>A0ABN9H3T0_9NEOB</name>
<evidence type="ECO:0000256" key="1">
    <source>
        <dbReference type="SAM" id="Phobius"/>
    </source>
</evidence>
<feature type="transmembrane region" description="Helical" evidence="1">
    <location>
        <begin position="6"/>
        <end position="27"/>
    </location>
</feature>
<keyword evidence="1" id="KW-1133">Transmembrane helix</keyword>
<gene>
    <name evidence="2" type="ORF">SPARVUS_LOCUS15215919</name>
</gene>